<dbReference type="PANTHER" id="PTHR36966:SF1">
    <property type="entry name" value="REP-ASSOCIATED TYROSINE TRANSPOSASE"/>
    <property type="match status" value="1"/>
</dbReference>
<evidence type="ECO:0000313" key="2">
    <source>
        <dbReference type="Proteomes" id="UP000249799"/>
    </source>
</evidence>
<dbReference type="RefSeq" id="WP_111335953.1">
    <property type="nucleotide sequence ID" value="NZ_CP030032.1"/>
</dbReference>
<reference evidence="1 2" key="1">
    <citation type="submission" date="2018-06" db="EMBL/GenBank/DDBJ databases">
        <title>Lujinxingia sediminis gen. nov. sp. nov., a new facultative anaerobic member of the class Deltaproteobacteria, and proposal of Lujinxingaceae fam. nov.</title>
        <authorList>
            <person name="Guo L.-Y."/>
            <person name="Li C.-M."/>
            <person name="Wang S."/>
            <person name="Du Z.-J."/>
        </authorList>
    </citation>
    <scope>NUCLEOTIDE SEQUENCE [LARGE SCALE GENOMIC DNA]</scope>
    <source>
        <strain evidence="1 2">FA350</strain>
    </source>
</reference>
<dbReference type="KEGG" id="bsed:DN745_14515"/>
<dbReference type="InterPro" id="IPR002686">
    <property type="entry name" value="Transposase_17"/>
</dbReference>
<dbReference type="EMBL" id="CP030032">
    <property type="protein sequence ID" value="AWV90476.1"/>
    <property type="molecule type" value="Genomic_DNA"/>
</dbReference>
<dbReference type="GO" id="GO:0004803">
    <property type="term" value="F:transposase activity"/>
    <property type="evidence" value="ECO:0007669"/>
    <property type="project" value="InterPro"/>
</dbReference>
<dbReference type="OrthoDB" id="9800147at2"/>
<evidence type="ECO:0000313" key="1">
    <source>
        <dbReference type="EMBL" id="AWV90476.1"/>
    </source>
</evidence>
<dbReference type="SMART" id="SM01321">
    <property type="entry name" value="Y1_Tnp"/>
    <property type="match status" value="1"/>
</dbReference>
<dbReference type="AlphaFoldDB" id="A0A2Z4FNZ9"/>
<dbReference type="InterPro" id="IPR052715">
    <property type="entry name" value="RAYT_transposase"/>
</dbReference>
<dbReference type="SUPFAM" id="SSF143422">
    <property type="entry name" value="Transposase IS200-like"/>
    <property type="match status" value="1"/>
</dbReference>
<dbReference type="InterPro" id="IPR036515">
    <property type="entry name" value="Transposase_17_sf"/>
</dbReference>
<dbReference type="PANTHER" id="PTHR36966">
    <property type="entry name" value="REP-ASSOCIATED TYROSINE TRANSPOSASE"/>
    <property type="match status" value="1"/>
</dbReference>
<dbReference type="Proteomes" id="UP000249799">
    <property type="component" value="Chromosome"/>
</dbReference>
<accession>A0A2Z4FNZ9</accession>
<dbReference type="Gene3D" id="3.30.70.1290">
    <property type="entry name" value="Transposase IS200-like"/>
    <property type="match status" value="1"/>
</dbReference>
<keyword evidence="2" id="KW-1185">Reference proteome</keyword>
<dbReference type="GO" id="GO:0006313">
    <property type="term" value="P:DNA transposition"/>
    <property type="evidence" value="ECO:0007669"/>
    <property type="project" value="InterPro"/>
</dbReference>
<dbReference type="GO" id="GO:0043565">
    <property type="term" value="F:sequence-specific DNA binding"/>
    <property type="evidence" value="ECO:0007669"/>
    <property type="project" value="TreeGrafter"/>
</dbReference>
<protein>
    <submittedName>
        <fullName evidence="1">Transposase</fullName>
    </submittedName>
</protein>
<dbReference type="NCBIfam" id="NF047646">
    <property type="entry name" value="REP_Tyr_transpos"/>
    <property type="match status" value="1"/>
</dbReference>
<name>A0A2Z4FNZ9_9DELT</name>
<gene>
    <name evidence="1" type="ORF">DN745_14515</name>
</gene>
<sequence length="212" mass="25688">MAAETFKGWYSRGYLPHFDTDQYPQMITYRLADSLPKKVVEGLLRNLDENDEVRRARLEEFLDNGYGSCLLKKHDFAQIIIDNWKFYDGRHYRLQDWVVMPNHVHVVYDRPTRSMPKIVQAWKSYSSHEIKAKLGTSNDGHALWQTDYFDRYARDERHLFNMQCYIFLNPVRAGLVDDPFDWPYSSIHKHELLRPSIMRWWQDCRERFWRSF</sequence>
<dbReference type="Pfam" id="PF01797">
    <property type="entry name" value="Y1_Tnp"/>
    <property type="match status" value="1"/>
</dbReference>
<organism evidence="1 2">
    <name type="scientific">Bradymonas sediminis</name>
    <dbReference type="NCBI Taxonomy" id="1548548"/>
    <lineage>
        <taxon>Bacteria</taxon>
        <taxon>Deltaproteobacteria</taxon>
        <taxon>Bradymonadales</taxon>
        <taxon>Bradymonadaceae</taxon>
        <taxon>Bradymonas</taxon>
    </lineage>
</organism>
<proteinExistence type="predicted"/>